<dbReference type="InterPro" id="IPR007863">
    <property type="entry name" value="Peptidase_M16_C"/>
</dbReference>
<feature type="domain" description="Peptidase M16 C-terminal" evidence="1">
    <location>
        <begin position="3"/>
        <end position="92"/>
    </location>
</feature>
<gene>
    <name evidence="2" type="ORF">SDC9_186357</name>
</gene>
<dbReference type="EMBL" id="VSSQ01094300">
    <property type="protein sequence ID" value="MPN38832.1"/>
    <property type="molecule type" value="Genomic_DNA"/>
</dbReference>
<dbReference type="Pfam" id="PF05193">
    <property type="entry name" value="Peptidase_M16_C"/>
    <property type="match status" value="1"/>
</dbReference>
<evidence type="ECO:0000313" key="2">
    <source>
        <dbReference type="EMBL" id="MPN38832.1"/>
    </source>
</evidence>
<dbReference type="Gene3D" id="3.30.830.10">
    <property type="entry name" value="Metalloenzyme, LuxS/M16 peptidase-like"/>
    <property type="match status" value="1"/>
</dbReference>
<dbReference type="InterPro" id="IPR011249">
    <property type="entry name" value="Metalloenz_LuxS/M16"/>
</dbReference>
<sequence>MAYNAKNILQLNALGQLFQMEFTDKIREEQGGTYGVRVHQEAEKLPKEGFTLQFQFDADPVRRAQLVEAMNKVTTGLQQKGPDAKMLEKVKEYMLKQHTDNLKENGYALRNMWQYYVYGIDNEKDYVKYVNDLSVETMRQFTNQLLGQNNRVEVSMTSK</sequence>
<accession>A0A645HKB6</accession>
<organism evidence="2">
    <name type="scientific">bioreactor metagenome</name>
    <dbReference type="NCBI Taxonomy" id="1076179"/>
    <lineage>
        <taxon>unclassified sequences</taxon>
        <taxon>metagenomes</taxon>
        <taxon>ecological metagenomes</taxon>
    </lineage>
</organism>
<dbReference type="SUPFAM" id="SSF63411">
    <property type="entry name" value="LuxS/MPP-like metallohydrolase"/>
    <property type="match status" value="1"/>
</dbReference>
<dbReference type="GO" id="GO:0046872">
    <property type="term" value="F:metal ion binding"/>
    <property type="evidence" value="ECO:0007669"/>
    <property type="project" value="InterPro"/>
</dbReference>
<proteinExistence type="predicted"/>
<comment type="caution">
    <text evidence="2">The sequence shown here is derived from an EMBL/GenBank/DDBJ whole genome shotgun (WGS) entry which is preliminary data.</text>
</comment>
<dbReference type="AlphaFoldDB" id="A0A645HKB6"/>
<protein>
    <recommendedName>
        <fullName evidence="1">Peptidase M16 C-terminal domain-containing protein</fullName>
    </recommendedName>
</protein>
<reference evidence="2" key="1">
    <citation type="submission" date="2019-08" db="EMBL/GenBank/DDBJ databases">
        <authorList>
            <person name="Kucharzyk K."/>
            <person name="Murdoch R.W."/>
            <person name="Higgins S."/>
            <person name="Loffler F."/>
        </authorList>
    </citation>
    <scope>NUCLEOTIDE SEQUENCE</scope>
</reference>
<evidence type="ECO:0000259" key="1">
    <source>
        <dbReference type="Pfam" id="PF05193"/>
    </source>
</evidence>
<name>A0A645HKB6_9ZZZZ</name>